<feature type="domain" description="RNA polymerase sigma factor 70 region 4 type 2" evidence="6">
    <location>
        <begin position="108"/>
        <end position="153"/>
    </location>
</feature>
<dbReference type="AlphaFoldDB" id="A0A6B8RFD0"/>
<dbReference type="EMBL" id="CP034235">
    <property type="protein sequence ID" value="QGQ94192.1"/>
    <property type="molecule type" value="Genomic_DNA"/>
</dbReference>
<protein>
    <submittedName>
        <fullName evidence="7">Sigma-70 family RNA polymerase sigma factor</fullName>
    </submittedName>
</protein>
<evidence type="ECO:0000259" key="6">
    <source>
        <dbReference type="Pfam" id="PF08281"/>
    </source>
</evidence>
<evidence type="ECO:0000256" key="1">
    <source>
        <dbReference type="ARBA" id="ARBA00010641"/>
    </source>
</evidence>
<feature type="domain" description="RNA polymerase sigma-70 region 2" evidence="5">
    <location>
        <begin position="16"/>
        <end position="83"/>
    </location>
</feature>
<gene>
    <name evidence="7" type="ORF">EHS13_04350</name>
</gene>
<dbReference type="Pfam" id="PF08281">
    <property type="entry name" value="Sigma70_r4_2"/>
    <property type="match status" value="1"/>
</dbReference>
<dbReference type="CDD" id="cd06171">
    <property type="entry name" value="Sigma70_r4"/>
    <property type="match status" value="1"/>
</dbReference>
<keyword evidence="8" id="KW-1185">Reference proteome</keyword>
<dbReference type="SUPFAM" id="SSF88946">
    <property type="entry name" value="Sigma2 domain of RNA polymerase sigma factors"/>
    <property type="match status" value="1"/>
</dbReference>
<accession>A0A6B8RFD0</accession>
<sequence>MASNSLRPGDDFPETFQLYGSMLYRIAIIHLGNKEDAEEALQETFMKLLYKSPGFNDQEHEKAWLIRVVTNHCKSMLRNLWRRRVVKLAGMDVYFKDPSERILIDNVMALPFKYKVVIHLYYYEDYTVSQIAEILQISESAVKMRLQRGRQQLKLELEGEIE</sequence>
<dbReference type="InterPro" id="IPR039425">
    <property type="entry name" value="RNA_pol_sigma-70-like"/>
</dbReference>
<dbReference type="GO" id="GO:0003677">
    <property type="term" value="F:DNA binding"/>
    <property type="evidence" value="ECO:0007669"/>
    <property type="project" value="InterPro"/>
</dbReference>
<evidence type="ECO:0000256" key="4">
    <source>
        <dbReference type="ARBA" id="ARBA00023163"/>
    </source>
</evidence>
<dbReference type="GO" id="GO:0016987">
    <property type="term" value="F:sigma factor activity"/>
    <property type="evidence" value="ECO:0007669"/>
    <property type="project" value="UniProtKB-KW"/>
</dbReference>
<dbReference type="Pfam" id="PF04542">
    <property type="entry name" value="Sigma70_r2"/>
    <property type="match status" value="1"/>
</dbReference>
<dbReference type="NCBIfam" id="TIGR02937">
    <property type="entry name" value="sigma70-ECF"/>
    <property type="match status" value="1"/>
</dbReference>
<evidence type="ECO:0000313" key="7">
    <source>
        <dbReference type="EMBL" id="QGQ94192.1"/>
    </source>
</evidence>
<dbReference type="Gene3D" id="1.10.10.10">
    <property type="entry name" value="Winged helix-like DNA-binding domain superfamily/Winged helix DNA-binding domain"/>
    <property type="match status" value="1"/>
</dbReference>
<dbReference type="GO" id="GO:0006352">
    <property type="term" value="P:DNA-templated transcription initiation"/>
    <property type="evidence" value="ECO:0007669"/>
    <property type="project" value="InterPro"/>
</dbReference>
<comment type="similarity">
    <text evidence="1">Belongs to the sigma-70 factor family. ECF subfamily.</text>
</comment>
<dbReference type="Gene3D" id="1.10.1740.10">
    <property type="match status" value="1"/>
</dbReference>
<dbReference type="RefSeq" id="WP_155699190.1">
    <property type="nucleotide sequence ID" value="NZ_CP034235.1"/>
</dbReference>
<dbReference type="InterPro" id="IPR007627">
    <property type="entry name" value="RNA_pol_sigma70_r2"/>
</dbReference>
<dbReference type="InterPro" id="IPR013325">
    <property type="entry name" value="RNA_pol_sigma_r2"/>
</dbReference>
<dbReference type="InterPro" id="IPR013249">
    <property type="entry name" value="RNA_pol_sigma70_r4_t2"/>
</dbReference>
<dbReference type="InterPro" id="IPR013324">
    <property type="entry name" value="RNA_pol_sigma_r3/r4-like"/>
</dbReference>
<dbReference type="PANTHER" id="PTHR43133">
    <property type="entry name" value="RNA POLYMERASE ECF-TYPE SIGMA FACTO"/>
    <property type="match status" value="1"/>
</dbReference>
<dbReference type="InterPro" id="IPR036388">
    <property type="entry name" value="WH-like_DNA-bd_sf"/>
</dbReference>
<dbReference type="PANTHER" id="PTHR43133:SF51">
    <property type="entry name" value="RNA POLYMERASE SIGMA FACTOR"/>
    <property type="match status" value="1"/>
</dbReference>
<dbReference type="SUPFAM" id="SSF88659">
    <property type="entry name" value="Sigma3 and sigma4 domains of RNA polymerase sigma factors"/>
    <property type="match status" value="1"/>
</dbReference>
<evidence type="ECO:0000259" key="5">
    <source>
        <dbReference type="Pfam" id="PF04542"/>
    </source>
</evidence>
<organism evidence="7 8">
    <name type="scientific">Paenibacillus psychroresistens</name>
    <dbReference type="NCBI Taxonomy" id="1778678"/>
    <lineage>
        <taxon>Bacteria</taxon>
        <taxon>Bacillati</taxon>
        <taxon>Bacillota</taxon>
        <taxon>Bacilli</taxon>
        <taxon>Bacillales</taxon>
        <taxon>Paenibacillaceae</taxon>
        <taxon>Paenibacillus</taxon>
    </lineage>
</organism>
<evidence type="ECO:0000256" key="3">
    <source>
        <dbReference type="ARBA" id="ARBA00023082"/>
    </source>
</evidence>
<dbReference type="InterPro" id="IPR014284">
    <property type="entry name" value="RNA_pol_sigma-70_dom"/>
</dbReference>
<name>A0A6B8RFD0_9BACL</name>
<reference evidence="8" key="1">
    <citation type="submission" date="2018-11" db="EMBL/GenBank/DDBJ databases">
        <title>Complete genome sequence of Paenibacillus sp. ML311-T8.</title>
        <authorList>
            <person name="Nam Y.-D."/>
            <person name="Kang J."/>
            <person name="Chung W.-H."/>
            <person name="Park Y.S."/>
        </authorList>
    </citation>
    <scope>NUCLEOTIDE SEQUENCE [LARGE SCALE GENOMIC DNA]</scope>
    <source>
        <strain evidence="8">ML311-T8</strain>
    </source>
</reference>
<dbReference type="OrthoDB" id="9794508at2"/>
<keyword evidence="3" id="KW-0731">Sigma factor</keyword>
<evidence type="ECO:0000256" key="2">
    <source>
        <dbReference type="ARBA" id="ARBA00023015"/>
    </source>
</evidence>
<dbReference type="KEGG" id="ppsc:EHS13_04350"/>
<dbReference type="Proteomes" id="UP000426246">
    <property type="component" value="Chromosome"/>
</dbReference>
<evidence type="ECO:0000313" key="8">
    <source>
        <dbReference type="Proteomes" id="UP000426246"/>
    </source>
</evidence>
<keyword evidence="4" id="KW-0804">Transcription</keyword>
<proteinExistence type="inferred from homology"/>
<keyword evidence="2" id="KW-0805">Transcription regulation</keyword>